<dbReference type="Gene3D" id="3.90.1150.30">
    <property type="match status" value="1"/>
</dbReference>
<organism evidence="1 2">
    <name type="scientific">Actinophytocola glycyrrhizae</name>
    <dbReference type="NCBI Taxonomy" id="2044873"/>
    <lineage>
        <taxon>Bacteria</taxon>
        <taxon>Bacillati</taxon>
        <taxon>Actinomycetota</taxon>
        <taxon>Actinomycetes</taxon>
        <taxon>Pseudonocardiales</taxon>
        <taxon>Pseudonocardiaceae</taxon>
    </lineage>
</organism>
<proteinExistence type="predicted"/>
<dbReference type="GO" id="GO:0003677">
    <property type="term" value="F:DNA binding"/>
    <property type="evidence" value="ECO:0007669"/>
    <property type="project" value="UniProtKB-KW"/>
</dbReference>
<dbReference type="EMBL" id="JBHSIS010000022">
    <property type="protein sequence ID" value="MFC4858609.1"/>
    <property type="molecule type" value="Genomic_DNA"/>
</dbReference>
<reference evidence="2" key="1">
    <citation type="journal article" date="2019" name="Int. J. Syst. Evol. Microbiol.">
        <title>The Global Catalogue of Microorganisms (GCM) 10K type strain sequencing project: providing services to taxonomists for standard genome sequencing and annotation.</title>
        <authorList>
            <consortium name="The Broad Institute Genomics Platform"/>
            <consortium name="The Broad Institute Genome Sequencing Center for Infectious Disease"/>
            <person name="Wu L."/>
            <person name="Ma J."/>
        </authorList>
    </citation>
    <scope>NUCLEOTIDE SEQUENCE [LARGE SCALE GENOMIC DNA]</scope>
    <source>
        <strain evidence="2">ZS-22-S1</strain>
    </source>
</reference>
<accession>A0ABV9SFB3</accession>
<sequence>MPDEVLRRLRALCTALPGCYEERAWVGTRWMVRKKTFAHVLGISDQYPPAYTRDAPFVGDATVLTFRSSGDELAALTGTGHPFYKPRWHPQVVGMVIAPDADWAEINELLVESYCLRAPKTLVAQVLRPGSPNG</sequence>
<dbReference type="InterPro" id="IPR058532">
    <property type="entry name" value="YjbR/MT2646/Rv2570-like"/>
</dbReference>
<protein>
    <submittedName>
        <fullName evidence="1">MmcQ/YjbR family DNA-binding protein</fullName>
    </submittedName>
</protein>
<evidence type="ECO:0000313" key="2">
    <source>
        <dbReference type="Proteomes" id="UP001595859"/>
    </source>
</evidence>
<dbReference type="Proteomes" id="UP001595859">
    <property type="component" value="Unassembled WGS sequence"/>
</dbReference>
<dbReference type="RefSeq" id="WP_378061153.1">
    <property type="nucleotide sequence ID" value="NZ_JBHSIS010000022.1"/>
</dbReference>
<keyword evidence="1" id="KW-0238">DNA-binding</keyword>
<dbReference type="Pfam" id="PF04237">
    <property type="entry name" value="YjbR"/>
    <property type="match status" value="1"/>
</dbReference>
<dbReference type="SUPFAM" id="SSF142906">
    <property type="entry name" value="YjbR-like"/>
    <property type="match status" value="1"/>
</dbReference>
<keyword evidence="2" id="KW-1185">Reference proteome</keyword>
<gene>
    <name evidence="1" type="ORF">ACFPCV_34360</name>
</gene>
<name>A0ABV9SFB3_9PSEU</name>
<comment type="caution">
    <text evidence="1">The sequence shown here is derived from an EMBL/GenBank/DDBJ whole genome shotgun (WGS) entry which is preliminary data.</text>
</comment>
<dbReference type="InterPro" id="IPR038056">
    <property type="entry name" value="YjbR-like_sf"/>
</dbReference>
<evidence type="ECO:0000313" key="1">
    <source>
        <dbReference type="EMBL" id="MFC4858609.1"/>
    </source>
</evidence>